<evidence type="ECO:0000256" key="7">
    <source>
        <dbReference type="ARBA" id="ARBA00048539"/>
    </source>
</evidence>
<reference evidence="11" key="1">
    <citation type="journal article" date="2015" name="Genome Announc.">
        <title>Complete Genome Sequence of Herbaspirillum hiltneri N3 (DSM 17495), Isolated from Surface-Sterilized Wheat Roots.</title>
        <authorList>
            <person name="Guizelini D."/>
            <person name="Saizaki P.M."/>
            <person name="Coimbra N.A."/>
            <person name="Weiss V.A."/>
            <person name="Faoro H."/>
            <person name="Sfeir M.Z."/>
            <person name="Baura V.A."/>
            <person name="Monteiro R.A."/>
            <person name="Chubatsu L.S."/>
            <person name="Souza E.M."/>
            <person name="Cruz L.M."/>
            <person name="Pedrosa F.O."/>
            <person name="Raittz R.T."/>
            <person name="Marchaukoski J.N."/>
            <person name="Steffens M.B."/>
        </authorList>
    </citation>
    <scope>NUCLEOTIDE SEQUENCE [LARGE SCALE GENOMIC DNA]</scope>
    <source>
        <strain evidence="11">N3</strain>
    </source>
</reference>
<dbReference type="Gene3D" id="3.40.50.620">
    <property type="entry name" value="HUPs"/>
    <property type="match status" value="1"/>
</dbReference>
<evidence type="ECO:0000256" key="4">
    <source>
        <dbReference type="ARBA" id="ARBA00022694"/>
    </source>
</evidence>
<evidence type="ECO:0000313" key="11">
    <source>
        <dbReference type="Proteomes" id="UP000063429"/>
    </source>
</evidence>
<dbReference type="InterPro" id="IPR015262">
    <property type="entry name" value="tRNA_Ile_lys_synt_subst-bd"/>
</dbReference>
<dbReference type="NCBIfam" id="TIGR02433">
    <property type="entry name" value="lysidine_TilS_C"/>
    <property type="match status" value="1"/>
</dbReference>
<dbReference type="SUPFAM" id="SSF52402">
    <property type="entry name" value="Adenine nucleotide alpha hydrolases-like"/>
    <property type="match status" value="1"/>
</dbReference>
<evidence type="ECO:0000259" key="9">
    <source>
        <dbReference type="SMART" id="SM00977"/>
    </source>
</evidence>
<keyword evidence="5 8" id="KW-0547">Nucleotide-binding</keyword>
<evidence type="ECO:0000256" key="5">
    <source>
        <dbReference type="ARBA" id="ARBA00022741"/>
    </source>
</evidence>
<dbReference type="CDD" id="cd01992">
    <property type="entry name" value="TilS_N"/>
    <property type="match status" value="1"/>
</dbReference>
<feature type="binding site" evidence="8">
    <location>
        <begin position="45"/>
        <end position="50"/>
    </location>
    <ligand>
        <name>ATP</name>
        <dbReference type="ChEBI" id="CHEBI:30616"/>
    </ligand>
</feature>
<keyword evidence="11" id="KW-1185">Reference proteome</keyword>
<keyword evidence="4 8" id="KW-0819">tRNA processing</keyword>
<name>A0ABM5V0X6_9BURK</name>
<dbReference type="InterPro" id="IPR012094">
    <property type="entry name" value="tRNA_Ile_lys_synt"/>
</dbReference>
<dbReference type="NCBIfam" id="TIGR02432">
    <property type="entry name" value="lysidine_TilS_N"/>
    <property type="match status" value="1"/>
</dbReference>
<comment type="catalytic activity">
    <reaction evidence="7 8">
        <text>cytidine(34) in tRNA(Ile2) + L-lysine + ATP = lysidine(34) in tRNA(Ile2) + AMP + diphosphate + H(+)</text>
        <dbReference type="Rhea" id="RHEA:43744"/>
        <dbReference type="Rhea" id="RHEA-COMP:10625"/>
        <dbReference type="Rhea" id="RHEA-COMP:10670"/>
        <dbReference type="ChEBI" id="CHEBI:15378"/>
        <dbReference type="ChEBI" id="CHEBI:30616"/>
        <dbReference type="ChEBI" id="CHEBI:32551"/>
        <dbReference type="ChEBI" id="CHEBI:33019"/>
        <dbReference type="ChEBI" id="CHEBI:82748"/>
        <dbReference type="ChEBI" id="CHEBI:83665"/>
        <dbReference type="ChEBI" id="CHEBI:456215"/>
        <dbReference type="EC" id="6.3.4.19"/>
    </reaction>
</comment>
<evidence type="ECO:0000256" key="6">
    <source>
        <dbReference type="ARBA" id="ARBA00022840"/>
    </source>
</evidence>
<accession>A0ABM5V0X6</accession>
<comment type="similarity">
    <text evidence="8">Belongs to the tRNA(Ile)-lysidine synthase family.</text>
</comment>
<evidence type="ECO:0000256" key="1">
    <source>
        <dbReference type="ARBA" id="ARBA00004496"/>
    </source>
</evidence>
<dbReference type="SUPFAM" id="SSF82829">
    <property type="entry name" value="MesJ substrate recognition domain-like"/>
    <property type="match status" value="1"/>
</dbReference>
<evidence type="ECO:0000313" key="10">
    <source>
        <dbReference type="EMBL" id="AKZ63145.1"/>
    </source>
</evidence>
<dbReference type="InterPro" id="IPR014729">
    <property type="entry name" value="Rossmann-like_a/b/a_fold"/>
</dbReference>
<dbReference type="Pfam" id="PF09179">
    <property type="entry name" value="TilS"/>
    <property type="match status" value="1"/>
</dbReference>
<dbReference type="PANTHER" id="PTHR43033:SF1">
    <property type="entry name" value="TRNA(ILE)-LYSIDINE SYNTHASE-RELATED"/>
    <property type="match status" value="1"/>
</dbReference>
<keyword evidence="6 8" id="KW-0067">ATP-binding</keyword>
<keyword evidence="2 8" id="KW-0963">Cytoplasm</keyword>
<evidence type="ECO:0000256" key="3">
    <source>
        <dbReference type="ARBA" id="ARBA00022598"/>
    </source>
</evidence>
<sequence length="475" mass="53099">MSASGAVPTLQEQLAEAVEALSIPHRFDNDRTLAEAFPVIAVAYSGGLDSSVLLHLAAEFARERGIRLFAFHIHHGISANADQWQTHCRAQSERVGAGFDTRNVTLATKDKSGVEEAARVARYQALGQLCREHGAGLLLTAHHLDDQAETVLLQMLRGSGVAGISGMDGANVAAELLGDANLLMARPLLGASRGELEQYARQEQVAYVEDESNSDTRYARNALRHKVMPVLAEFFPGFQERFARAAGHAQAAQRLLTVLADQDIAACLEGEYLSVPALRRLDSERIDNLLRHWLGLRGLRMPSSAWLFELRTQLLDAKYDAQLCVTHPDCHVRRYRDRVFLTPRRPPFDENTGPQPFTWRGEEKLHFPQFSGSLFFEVSDIGFNAAWLREQALSVCLRSGGERVRLAWNRPAKSLKYHFQNMDIPAWERPYLPLVFAQEQILYAAGIGMDCHAQPKPGEESDERRIALRWQADLS</sequence>
<dbReference type="SMART" id="SM00977">
    <property type="entry name" value="TilS_C"/>
    <property type="match status" value="1"/>
</dbReference>
<organism evidence="10 11">
    <name type="scientific">Herbaspirillum hiltneri N3</name>
    <dbReference type="NCBI Taxonomy" id="1262470"/>
    <lineage>
        <taxon>Bacteria</taxon>
        <taxon>Pseudomonadati</taxon>
        <taxon>Pseudomonadota</taxon>
        <taxon>Betaproteobacteria</taxon>
        <taxon>Burkholderiales</taxon>
        <taxon>Oxalobacteraceae</taxon>
        <taxon>Herbaspirillum</taxon>
    </lineage>
</organism>
<evidence type="ECO:0000256" key="8">
    <source>
        <dbReference type="HAMAP-Rule" id="MF_01161"/>
    </source>
</evidence>
<dbReference type="PANTHER" id="PTHR43033">
    <property type="entry name" value="TRNA(ILE)-LYSIDINE SYNTHASE-RELATED"/>
    <property type="match status" value="1"/>
</dbReference>
<dbReference type="InterPro" id="IPR012796">
    <property type="entry name" value="Lysidine-tRNA-synth_C"/>
</dbReference>
<dbReference type="RefSeq" id="WP_053197450.1">
    <property type="nucleotide sequence ID" value="NZ_CP011409.1"/>
</dbReference>
<evidence type="ECO:0000256" key="2">
    <source>
        <dbReference type="ARBA" id="ARBA00022490"/>
    </source>
</evidence>
<dbReference type="EMBL" id="CP011409">
    <property type="protein sequence ID" value="AKZ63145.1"/>
    <property type="molecule type" value="Genomic_DNA"/>
</dbReference>
<comment type="domain">
    <text evidence="8">The N-terminal region contains the highly conserved SGGXDS motif, predicted to be a P-loop motif involved in ATP binding.</text>
</comment>
<dbReference type="HAMAP" id="MF_01161">
    <property type="entry name" value="tRNA_Ile_lys_synt"/>
    <property type="match status" value="1"/>
</dbReference>
<comment type="subcellular location">
    <subcellularLocation>
        <location evidence="1 8">Cytoplasm</location>
    </subcellularLocation>
</comment>
<dbReference type="Pfam" id="PF11734">
    <property type="entry name" value="TilS_C"/>
    <property type="match status" value="1"/>
</dbReference>
<dbReference type="EC" id="6.3.4.19" evidence="8"/>
<dbReference type="SUPFAM" id="SSF56037">
    <property type="entry name" value="PheT/TilS domain"/>
    <property type="match status" value="1"/>
</dbReference>
<proteinExistence type="inferred from homology"/>
<dbReference type="InterPro" id="IPR011063">
    <property type="entry name" value="TilS/TtcA_N"/>
</dbReference>
<gene>
    <name evidence="8" type="primary">tilS</name>
    <name evidence="10" type="ORF">F506_11075</name>
</gene>
<dbReference type="Proteomes" id="UP000063429">
    <property type="component" value="Chromosome"/>
</dbReference>
<dbReference type="Gene3D" id="1.20.59.20">
    <property type="match status" value="1"/>
</dbReference>
<keyword evidence="3 8" id="KW-0436">Ligase</keyword>
<dbReference type="Pfam" id="PF01171">
    <property type="entry name" value="ATP_bind_3"/>
    <property type="match status" value="1"/>
</dbReference>
<protein>
    <recommendedName>
        <fullName evidence="8">tRNA(Ile)-lysidine synthase</fullName>
        <ecNumber evidence="8">6.3.4.19</ecNumber>
    </recommendedName>
    <alternativeName>
        <fullName evidence="8">tRNA(Ile)-2-lysyl-cytidine synthase</fullName>
    </alternativeName>
    <alternativeName>
        <fullName evidence="8">tRNA(Ile)-lysidine synthetase</fullName>
    </alternativeName>
</protein>
<comment type="function">
    <text evidence="8">Ligates lysine onto the cytidine present at position 34 of the AUA codon-specific tRNA(Ile) that contains the anticodon CAU, in an ATP-dependent manner. Cytidine is converted to lysidine, thus changing the amino acid specificity of the tRNA from methionine to isoleucine.</text>
</comment>
<dbReference type="InterPro" id="IPR012795">
    <property type="entry name" value="tRNA_Ile_lys_synt_N"/>
</dbReference>
<feature type="domain" description="Lysidine-tRNA(Ile) synthetase C-terminal" evidence="9">
    <location>
        <begin position="393"/>
        <end position="470"/>
    </location>
</feature>